<dbReference type="AlphaFoldDB" id="A0AAW1UUA5"/>
<gene>
    <name evidence="2" type="ORF">WA026_001335</name>
</gene>
<accession>A0AAW1UUA5</accession>
<feature type="compositionally biased region" description="Polar residues" evidence="1">
    <location>
        <begin position="127"/>
        <end position="141"/>
    </location>
</feature>
<feature type="region of interest" description="Disordered" evidence="1">
    <location>
        <begin position="118"/>
        <end position="141"/>
    </location>
</feature>
<protein>
    <submittedName>
        <fullName evidence="2">Uncharacterized protein</fullName>
    </submittedName>
</protein>
<evidence type="ECO:0000313" key="2">
    <source>
        <dbReference type="EMBL" id="KAK9883139.1"/>
    </source>
</evidence>
<dbReference type="Proteomes" id="UP001431783">
    <property type="component" value="Unassembled WGS sequence"/>
</dbReference>
<organism evidence="2 3">
    <name type="scientific">Henosepilachna vigintioctopunctata</name>
    <dbReference type="NCBI Taxonomy" id="420089"/>
    <lineage>
        <taxon>Eukaryota</taxon>
        <taxon>Metazoa</taxon>
        <taxon>Ecdysozoa</taxon>
        <taxon>Arthropoda</taxon>
        <taxon>Hexapoda</taxon>
        <taxon>Insecta</taxon>
        <taxon>Pterygota</taxon>
        <taxon>Neoptera</taxon>
        <taxon>Endopterygota</taxon>
        <taxon>Coleoptera</taxon>
        <taxon>Polyphaga</taxon>
        <taxon>Cucujiformia</taxon>
        <taxon>Coccinelloidea</taxon>
        <taxon>Coccinellidae</taxon>
        <taxon>Epilachninae</taxon>
        <taxon>Epilachnini</taxon>
        <taxon>Henosepilachna</taxon>
    </lineage>
</organism>
<evidence type="ECO:0000313" key="3">
    <source>
        <dbReference type="Proteomes" id="UP001431783"/>
    </source>
</evidence>
<sequence>MGIAQDNMKEGFRKSGIYPIDRNQVLERLPSYVIGRISIGCESDLSAVTVGECLIQQITKKKEELTQRRPTTARRKKVNVQAGKSITAEEVIIGRVTINENRNPVSCIPIARLAASRKNVDEDTSSDDMSSASVPLRNDSLNWTPENIDDDLIPQHPTVTEPNDAQKDLNHLPEGTFVPVNYEGVLYPGDIFEQKRVGYSISAMVKSGNNWKWPDKADILNYLAEDVKQVIDKPIKMGRRDIYSVKELRSYLEL</sequence>
<comment type="caution">
    <text evidence="2">The sequence shown here is derived from an EMBL/GenBank/DDBJ whole genome shotgun (WGS) entry which is preliminary data.</text>
</comment>
<proteinExistence type="predicted"/>
<keyword evidence="3" id="KW-1185">Reference proteome</keyword>
<dbReference type="EMBL" id="JARQZJ010000091">
    <property type="protein sequence ID" value="KAK9883139.1"/>
    <property type="molecule type" value="Genomic_DNA"/>
</dbReference>
<evidence type="ECO:0000256" key="1">
    <source>
        <dbReference type="SAM" id="MobiDB-lite"/>
    </source>
</evidence>
<name>A0AAW1UUA5_9CUCU</name>
<reference evidence="2 3" key="1">
    <citation type="submission" date="2023-03" db="EMBL/GenBank/DDBJ databases">
        <title>Genome insight into feeding habits of ladybird beetles.</title>
        <authorList>
            <person name="Li H.-S."/>
            <person name="Huang Y.-H."/>
            <person name="Pang H."/>
        </authorList>
    </citation>
    <scope>NUCLEOTIDE SEQUENCE [LARGE SCALE GENOMIC DNA]</scope>
    <source>
        <strain evidence="2">SYSU_2023b</strain>
        <tissue evidence="2">Whole body</tissue>
    </source>
</reference>